<dbReference type="EnsemblMetazoa" id="GMOY006080-RA">
    <property type="protein sequence ID" value="GMOY006080-PA"/>
    <property type="gene ID" value="GMOY006080"/>
</dbReference>
<keyword evidence="1" id="KW-0479">Metal-binding</keyword>
<organism evidence="3 4">
    <name type="scientific">Glossina morsitans morsitans</name>
    <name type="common">Savannah tsetse fly</name>
    <dbReference type="NCBI Taxonomy" id="37546"/>
    <lineage>
        <taxon>Eukaryota</taxon>
        <taxon>Metazoa</taxon>
        <taxon>Ecdysozoa</taxon>
        <taxon>Arthropoda</taxon>
        <taxon>Hexapoda</taxon>
        <taxon>Insecta</taxon>
        <taxon>Pterygota</taxon>
        <taxon>Neoptera</taxon>
        <taxon>Endopterygota</taxon>
        <taxon>Diptera</taxon>
        <taxon>Brachycera</taxon>
        <taxon>Muscomorpha</taxon>
        <taxon>Hippoboscoidea</taxon>
        <taxon>Glossinidae</taxon>
        <taxon>Glossina</taxon>
    </lineage>
</organism>
<protein>
    <recommendedName>
        <fullName evidence="2">C2H2-type domain-containing protein</fullName>
    </recommendedName>
</protein>
<evidence type="ECO:0000313" key="4">
    <source>
        <dbReference type="Proteomes" id="UP000092444"/>
    </source>
</evidence>
<dbReference type="PhylomeDB" id="A0A1B0FQC7"/>
<name>A0A1B0FQC7_GLOMM</name>
<accession>A0A1B0FQC7</accession>
<keyword evidence="1" id="KW-0862">Zinc</keyword>
<dbReference type="EMBL" id="CCAG010008621">
    <property type="status" value="NOT_ANNOTATED_CDS"/>
    <property type="molecule type" value="Genomic_DNA"/>
</dbReference>
<keyword evidence="1" id="KW-0863">Zinc-finger</keyword>
<evidence type="ECO:0000313" key="3">
    <source>
        <dbReference type="EnsemblMetazoa" id="GMOY006080-PA"/>
    </source>
</evidence>
<dbReference type="Proteomes" id="UP000092444">
    <property type="component" value="Unassembled WGS sequence"/>
</dbReference>
<evidence type="ECO:0000259" key="2">
    <source>
        <dbReference type="PROSITE" id="PS50157"/>
    </source>
</evidence>
<dbReference type="AlphaFoldDB" id="A0A1B0FQC7"/>
<dbReference type="SMART" id="SM00355">
    <property type="entry name" value="ZnF_C2H2"/>
    <property type="match status" value="3"/>
</dbReference>
<feature type="domain" description="C2H2-type" evidence="2">
    <location>
        <begin position="138"/>
        <end position="165"/>
    </location>
</feature>
<dbReference type="STRING" id="37546.A0A1B0FQC7"/>
<sequence>MSTRKVKSNHFPDRNHVAAEYKLEVAGNELENNLKVRKFHCNVCPVTVDSLKKLKNHNRIHLLRFYCNVCCREFMSKHQHGFHEAVCQARNEVKLAGSEESKEFLIPGKRTIRTRSRAITTTSVFLDYHLHRQDRGHYLCFKCDKFFVYQHDLNRHLMQHNHYPKCRCDNCQHDSLTLEEFNDHCTVQRHKPNDQRASIIDRKLSMITSDDVKETPPALTRANVKYDVKILDMKLPKIPSKMPKSLDVMRPRMPRHLRQPYRHYKIGQMEFENEVEPNCLAKWW</sequence>
<evidence type="ECO:0000256" key="1">
    <source>
        <dbReference type="PROSITE-ProRule" id="PRU00042"/>
    </source>
</evidence>
<dbReference type="GO" id="GO:0008270">
    <property type="term" value="F:zinc ion binding"/>
    <property type="evidence" value="ECO:0007669"/>
    <property type="project" value="UniProtKB-KW"/>
</dbReference>
<keyword evidence="4" id="KW-1185">Reference proteome</keyword>
<dbReference type="InterPro" id="IPR013087">
    <property type="entry name" value="Znf_C2H2_type"/>
</dbReference>
<dbReference type="PROSITE" id="PS50157">
    <property type="entry name" value="ZINC_FINGER_C2H2_2"/>
    <property type="match status" value="1"/>
</dbReference>
<dbReference type="PROSITE" id="PS00028">
    <property type="entry name" value="ZINC_FINGER_C2H2_1"/>
    <property type="match status" value="2"/>
</dbReference>
<proteinExistence type="predicted"/>
<dbReference type="VEuPathDB" id="VectorBase:GMOY006080"/>
<reference evidence="3" key="1">
    <citation type="submission" date="2020-05" db="UniProtKB">
        <authorList>
            <consortium name="EnsemblMetazoa"/>
        </authorList>
    </citation>
    <scope>IDENTIFICATION</scope>
    <source>
        <strain evidence="3">Yale</strain>
    </source>
</reference>